<feature type="chain" id="PRO_5045075805" description="S-layer protein C-terminal domain-containing protein" evidence="1">
    <location>
        <begin position="26"/>
        <end position="419"/>
    </location>
</feature>
<keyword evidence="4" id="KW-1185">Reference proteome</keyword>
<dbReference type="InterPro" id="IPR024968">
    <property type="entry name" value="SlpA_C_lactobacillus"/>
</dbReference>
<protein>
    <recommendedName>
        <fullName evidence="2">S-layer protein C-terminal domain-containing protein</fullName>
    </recommendedName>
</protein>
<organism evidence="3 4">
    <name type="scientific">Lactobacillus xylocopicola</name>
    <dbReference type="NCBI Taxonomy" id="2976676"/>
    <lineage>
        <taxon>Bacteria</taxon>
        <taxon>Bacillati</taxon>
        <taxon>Bacillota</taxon>
        <taxon>Bacilli</taxon>
        <taxon>Lactobacillales</taxon>
        <taxon>Lactobacillaceae</taxon>
        <taxon>Lactobacillus</taxon>
    </lineage>
</organism>
<dbReference type="RefSeq" id="WP_317637579.1">
    <property type="nucleotide sequence ID" value="NZ_AP026803.1"/>
</dbReference>
<accession>A0ABN6SLH0</accession>
<gene>
    <name evidence="3" type="ORF">KIM322_01170</name>
</gene>
<feature type="signal peptide" evidence="1">
    <location>
        <begin position="1"/>
        <end position="25"/>
    </location>
</feature>
<sequence length="419" mass="46226">MKISKKLILGAVAGTLALGTAIPLATTTSNTVTAATSTNKLKLAHGAYVFNKKGKRLRTYRGSTWKTHLKKGATVKFTGTIEPTERDSKRFFLLDDDNYNQSWLPYKQIKGQYYYGIGAGGYIKAGNVSQIAGKPLYTSEATVTITNMGPTVNPITTGTGNSKVILKNGKTFKVDYVYSDYGGNQKQNYYHISNTADASFASRLVKSKPKQRLATRTTNTYVSFINNSSAYSIAGILNPNSTNQISGFNKNEYVPVIEELYIWVAQDQKAELFYRLMDNSLTASINSESAALNGLRYIKVSDTKYLSGPQQIPINTAEEARLDAKTASKKDKQALQDLINQENTVKTSINYQNTDYNIYASTYNDYLNKAKDVNESLTASISEVKQTTWLLYEAQQNLLNAGIGLPITGGTMPVIYSEK</sequence>
<evidence type="ECO:0000256" key="1">
    <source>
        <dbReference type="SAM" id="SignalP"/>
    </source>
</evidence>
<dbReference type="Proteomes" id="UP001321741">
    <property type="component" value="Chromosome"/>
</dbReference>
<evidence type="ECO:0000313" key="4">
    <source>
        <dbReference type="Proteomes" id="UP001321741"/>
    </source>
</evidence>
<name>A0ABN6SLH0_9LACO</name>
<proteinExistence type="predicted"/>
<reference evidence="3 4" key="1">
    <citation type="journal article" date="2023" name="Microbiol. Spectr.">
        <title>Symbiosis of Carpenter Bees with Uncharacterized Lactic Acid Bacteria Showing NAD Auxotrophy.</title>
        <authorList>
            <person name="Kawasaki S."/>
            <person name="Ozawa K."/>
            <person name="Mori T."/>
            <person name="Yamamoto A."/>
            <person name="Ito M."/>
            <person name="Ohkuma M."/>
            <person name="Sakamoto M."/>
            <person name="Matsutani M."/>
        </authorList>
    </citation>
    <scope>NUCLEOTIDE SEQUENCE [LARGE SCALE GENOMIC DNA]</scope>
    <source>
        <strain evidence="3 4">Kim32-2</strain>
    </source>
</reference>
<evidence type="ECO:0000259" key="2">
    <source>
        <dbReference type="Pfam" id="PF03217"/>
    </source>
</evidence>
<keyword evidence="1" id="KW-0732">Signal</keyword>
<feature type="domain" description="S-layer protein C-terminal" evidence="2">
    <location>
        <begin position="106"/>
        <end position="125"/>
    </location>
</feature>
<dbReference type="EMBL" id="AP026803">
    <property type="protein sequence ID" value="BDR59856.1"/>
    <property type="molecule type" value="Genomic_DNA"/>
</dbReference>
<feature type="domain" description="S-layer protein C-terminal" evidence="2">
    <location>
        <begin position="34"/>
        <end position="81"/>
    </location>
</feature>
<evidence type="ECO:0000313" key="3">
    <source>
        <dbReference type="EMBL" id="BDR59856.1"/>
    </source>
</evidence>
<dbReference type="Pfam" id="PF03217">
    <property type="entry name" value="SlpA"/>
    <property type="match status" value="2"/>
</dbReference>